<dbReference type="Gene3D" id="3.30.300.30">
    <property type="match status" value="1"/>
</dbReference>
<dbReference type="Pfam" id="PF00501">
    <property type="entry name" value="AMP-binding"/>
    <property type="match status" value="1"/>
</dbReference>
<dbReference type="InterPro" id="IPR025110">
    <property type="entry name" value="AMP-bd_C"/>
</dbReference>
<dbReference type="InterPro" id="IPR020806">
    <property type="entry name" value="PKS_PP-bd"/>
</dbReference>
<dbReference type="PANTHER" id="PTHR45527:SF1">
    <property type="entry name" value="FATTY ACID SYNTHASE"/>
    <property type="match status" value="1"/>
</dbReference>
<dbReference type="InterPro" id="IPR020845">
    <property type="entry name" value="AMP-binding_CS"/>
</dbReference>
<proteinExistence type="predicted"/>
<evidence type="ECO:0000313" key="6">
    <source>
        <dbReference type="Proteomes" id="UP001196870"/>
    </source>
</evidence>
<feature type="region of interest" description="Disordered" evidence="3">
    <location>
        <begin position="522"/>
        <end position="544"/>
    </location>
</feature>
<dbReference type="Gene3D" id="3.40.50.12780">
    <property type="entry name" value="N-terminal domain of ligase-like"/>
    <property type="match status" value="1"/>
</dbReference>
<keyword evidence="6" id="KW-1185">Reference proteome</keyword>
<gene>
    <name evidence="5" type="ORF">GXW71_00095</name>
</gene>
<dbReference type="Pfam" id="PF13193">
    <property type="entry name" value="AMP-binding_C"/>
    <property type="match status" value="1"/>
</dbReference>
<dbReference type="Gene3D" id="3.40.50.1820">
    <property type="entry name" value="alpha/beta hydrolase"/>
    <property type="match status" value="1"/>
</dbReference>
<accession>A0ABS5ER25</accession>
<dbReference type="InterPro" id="IPR045851">
    <property type="entry name" value="AMP-bd_C_sf"/>
</dbReference>
<dbReference type="Proteomes" id="UP001196870">
    <property type="component" value="Unassembled WGS sequence"/>
</dbReference>
<protein>
    <submittedName>
        <fullName evidence="5">Non-ribosomal peptide synthetase</fullName>
    </submittedName>
</protein>
<dbReference type="Pfam" id="PF00550">
    <property type="entry name" value="PP-binding"/>
    <property type="match status" value="1"/>
</dbReference>
<dbReference type="SMART" id="SM00823">
    <property type="entry name" value="PKS_PP"/>
    <property type="match status" value="1"/>
</dbReference>
<reference evidence="6" key="1">
    <citation type="journal article" date="2021" name="Syst. Appl. Microbiol.">
        <title>Roseomonas hellenica sp. nov., isolated from roots of wild-growing Alkanna tinctoria.</title>
        <authorList>
            <person name="Rat A."/>
            <person name="Naranjo H.D."/>
            <person name="Lebbe L."/>
            <person name="Cnockaert M."/>
            <person name="Krigas N."/>
            <person name="Grigoriadou K."/>
            <person name="Maloupa E."/>
            <person name="Willems A."/>
        </authorList>
    </citation>
    <scope>NUCLEOTIDE SEQUENCE [LARGE SCALE GENOMIC DNA]</scope>
    <source>
        <strain evidence="6">LMG 31523</strain>
    </source>
</reference>
<organism evidence="5 6">
    <name type="scientific">Plastoroseomonas hellenica</name>
    <dbReference type="NCBI Taxonomy" id="2687306"/>
    <lineage>
        <taxon>Bacteria</taxon>
        <taxon>Pseudomonadati</taxon>
        <taxon>Pseudomonadota</taxon>
        <taxon>Alphaproteobacteria</taxon>
        <taxon>Acetobacterales</taxon>
        <taxon>Acetobacteraceae</taxon>
        <taxon>Plastoroseomonas</taxon>
    </lineage>
</organism>
<evidence type="ECO:0000259" key="4">
    <source>
        <dbReference type="PROSITE" id="PS50075"/>
    </source>
</evidence>
<name>A0ABS5ER25_9PROT</name>
<dbReference type="InterPro" id="IPR000873">
    <property type="entry name" value="AMP-dep_synth/lig_dom"/>
</dbReference>
<dbReference type="InterPro" id="IPR036736">
    <property type="entry name" value="ACP-like_sf"/>
</dbReference>
<keyword evidence="1" id="KW-0596">Phosphopantetheine</keyword>
<evidence type="ECO:0000256" key="1">
    <source>
        <dbReference type="ARBA" id="ARBA00022450"/>
    </source>
</evidence>
<feature type="domain" description="Carrier" evidence="4">
    <location>
        <begin position="551"/>
        <end position="626"/>
    </location>
</feature>
<dbReference type="EMBL" id="JAAGBB010000001">
    <property type="protein sequence ID" value="MBR0662741.1"/>
    <property type="molecule type" value="Genomic_DNA"/>
</dbReference>
<dbReference type="CDD" id="cd05930">
    <property type="entry name" value="A_NRPS"/>
    <property type="match status" value="1"/>
</dbReference>
<dbReference type="InterPro" id="IPR010071">
    <property type="entry name" value="AA_adenyl_dom"/>
</dbReference>
<dbReference type="PROSITE" id="PS50075">
    <property type="entry name" value="CARRIER"/>
    <property type="match status" value="1"/>
</dbReference>
<dbReference type="InterPro" id="IPR042099">
    <property type="entry name" value="ANL_N_sf"/>
</dbReference>
<evidence type="ECO:0000256" key="2">
    <source>
        <dbReference type="ARBA" id="ARBA00022553"/>
    </source>
</evidence>
<dbReference type="SUPFAM" id="SSF56801">
    <property type="entry name" value="Acetyl-CoA synthetase-like"/>
    <property type="match status" value="1"/>
</dbReference>
<dbReference type="SUPFAM" id="SSF47336">
    <property type="entry name" value="ACP-like"/>
    <property type="match status" value="1"/>
</dbReference>
<keyword evidence="2" id="KW-0597">Phosphoprotein</keyword>
<dbReference type="InterPro" id="IPR009081">
    <property type="entry name" value="PP-bd_ACP"/>
</dbReference>
<comment type="caution">
    <text evidence="5">The sequence shown here is derived from an EMBL/GenBank/DDBJ whole genome shotgun (WGS) entry which is preliminary data.</text>
</comment>
<dbReference type="NCBIfam" id="TIGR01733">
    <property type="entry name" value="AA-adenyl-dom"/>
    <property type="match status" value="1"/>
</dbReference>
<dbReference type="InterPro" id="IPR029058">
    <property type="entry name" value="AB_hydrolase_fold"/>
</dbReference>
<dbReference type="RefSeq" id="WP_211850233.1">
    <property type="nucleotide sequence ID" value="NZ_JAAGBB010000001.1"/>
</dbReference>
<dbReference type="PROSITE" id="PS00455">
    <property type="entry name" value="AMP_BINDING"/>
    <property type="match status" value="1"/>
</dbReference>
<evidence type="ECO:0000256" key="3">
    <source>
        <dbReference type="SAM" id="MobiDB-lite"/>
    </source>
</evidence>
<dbReference type="PANTHER" id="PTHR45527">
    <property type="entry name" value="NONRIBOSOMAL PEPTIDE SYNTHETASE"/>
    <property type="match status" value="1"/>
</dbReference>
<evidence type="ECO:0000313" key="5">
    <source>
        <dbReference type="EMBL" id="MBR0662741.1"/>
    </source>
</evidence>
<sequence length="655" mass="69689">MTHMAPIAAEVPERARLLAWGEGPHRALAWTHVVEAIEAQAARTPDRRAAVCGDTALDYATLDARCNRLARHLQARGVRPGDRVALCLPRGLDLVVALLAVLKAGGVYLPLDTRHPAARIAFILDDAKVALTVTATPFRHLMPAGRPVCLVDAEAPAIAACDAAPLPVARDPDAPIYVIYTSGSTGEPKGAAAYHRGFANLVQWYLEAMAVTAADRVLIIGAFTFDASQKNLFAPLVAGGELHLPVGDAFDPEALAAAIAAGGITWVNGTPSNFYPIVEGPGARRPALLRSLRWVVLGGEPITPQRLLGWLRDPDCGARILNTYGPTECTDICAAWAFGAGDAEPPIPLGRPIDNVRIAVLDEHGGLAGADEAGELWIGGAGVGAGYLNRDALNARHFVELPVFGQVERLYRTGDRVRWRADGVLEFLGRIDHQVKLRGFRVELGEIEAALKAVPAIREAVVLLREDTPGDQRLVAYVAAAPDGVPGGEAALRRHLAERMPDYMVPAAFVWRDSFALTPNGKVDRRMLPPPEAARASGAPDTGVPTAPPIAGMNATEQALMGIWQTVLKRDAIGLDENFFDVGGTSLSMVEVQAALGRRLGRLIPVVALFAHPTIRRLARALDGDAGSAEPARGRAARQVEALRRLAGTGRKATP</sequence>